<evidence type="ECO:0000313" key="4">
    <source>
        <dbReference type="WBParaSite" id="maker-uti_cns_0018076-snap-gene-0.3-mRNA-1"/>
    </source>
</evidence>
<dbReference type="Pfam" id="PF09777">
    <property type="entry name" value="OSTMP1"/>
    <property type="match status" value="1"/>
</dbReference>
<protein>
    <submittedName>
        <fullName evidence="4">Peptidase A1 domain-containing protein</fullName>
    </submittedName>
</protein>
<name>A0A1I8IXL7_9PLAT</name>
<keyword evidence="2" id="KW-0472">Membrane</keyword>
<evidence type="ECO:0000313" key="3">
    <source>
        <dbReference type="Proteomes" id="UP000095280"/>
    </source>
</evidence>
<keyword evidence="3" id="KW-1185">Reference proteome</keyword>
<evidence type="ECO:0000256" key="2">
    <source>
        <dbReference type="SAM" id="Phobius"/>
    </source>
</evidence>
<dbReference type="Proteomes" id="UP000095280">
    <property type="component" value="Unplaced"/>
</dbReference>
<dbReference type="WBParaSite" id="maker-uti_cns_0018076-snap-gene-0.3-mRNA-1">
    <property type="protein sequence ID" value="maker-uti_cns_0018076-snap-gene-0.3-mRNA-1"/>
    <property type="gene ID" value="maker-uti_cns_0018076-snap-gene-0.3"/>
</dbReference>
<dbReference type="PANTHER" id="PTHR15644:SF2">
    <property type="entry name" value="OSTEOPETROSIS-ASSOCIATED TRANSMEMBRANE PROTEIN 1"/>
    <property type="match status" value="1"/>
</dbReference>
<dbReference type="AlphaFoldDB" id="A0A1I8IXL7"/>
<proteinExistence type="predicted"/>
<keyword evidence="2" id="KW-0812">Transmembrane</keyword>
<feature type="region of interest" description="Disordered" evidence="1">
    <location>
        <begin position="33"/>
        <end position="74"/>
    </location>
</feature>
<dbReference type="GO" id="GO:0005829">
    <property type="term" value="C:cytosol"/>
    <property type="evidence" value="ECO:0007669"/>
    <property type="project" value="TreeGrafter"/>
</dbReference>
<evidence type="ECO:0000256" key="1">
    <source>
        <dbReference type="SAM" id="MobiDB-lite"/>
    </source>
</evidence>
<feature type="transmembrane region" description="Helical" evidence="2">
    <location>
        <begin position="382"/>
        <end position="400"/>
    </location>
</feature>
<reference evidence="4" key="1">
    <citation type="submission" date="2016-11" db="UniProtKB">
        <authorList>
            <consortium name="WormBaseParasite"/>
        </authorList>
    </citation>
    <scope>IDENTIFICATION</scope>
</reference>
<accession>A0A1I8IXL7</accession>
<organism evidence="3 4">
    <name type="scientific">Macrostomum lignano</name>
    <dbReference type="NCBI Taxonomy" id="282301"/>
    <lineage>
        <taxon>Eukaryota</taxon>
        <taxon>Metazoa</taxon>
        <taxon>Spiralia</taxon>
        <taxon>Lophotrochozoa</taxon>
        <taxon>Platyhelminthes</taxon>
        <taxon>Rhabditophora</taxon>
        <taxon>Macrostomorpha</taxon>
        <taxon>Macrostomida</taxon>
        <taxon>Macrostomidae</taxon>
        <taxon>Macrostomum</taxon>
    </lineage>
</organism>
<dbReference type="InterPro" id="IPR019172">
    <property type="entry name" value="Osteopetrosis-assoc_TM_1"/>
</dbReference>
<dbReference type="PANTHER" id="PTHR15644">
    <property type="entry name" value="OSTEOPETROSIS ASSOCIATED TRANSMEMBRANE PROTEIN 1"/>
    <property type="match status" value="1"/>
</dbReference>
<keyword evidence="2" id="KW-1133">Transmembrane helix</keyword>
<sequence length="438" mass="47067">SGCGGGPAGEQRSSLSVIDKLLSRLRFTSLGSSNSTAAAAAANKKQQQQKQKLQQNQQPPASQPPAAAAPSATSPAVWHRVRAAADYIGSGSAGGQLLNFHRGDLLLVGPRQVDSQVANTGLTGAAGWRFAWLVDESTGARVRGGLVPDHCFVSDSTGLQMVAVSAPTMSPAAMNCTAFQYALSRASAELTDCMCRAARPFTLCAHCYHSRAKYADLHQLLVKDDGKDLSAAPDGTSCRKYLMQLDSVQVLSRTRDFVESVWRSSNCNNCFSSNGGSSQNDSLPRYRSDLDQFFNDTTQLRECFANYSSASSNQSGPSIVCDKCSSLYSALTIRFDTLSNAEHTRDRNTHSLCMDAVDAMNATHRLWSEAYQCDSRVRSLQPLPLIIAGYLTAVLFYIGARGRGQFKQRKLLRQKRLGCFASSSGAVSGSASDVGLLN</sequence>